<name>A0ACB7XEF6_9ERIC</name>
<evidence type="ECO:0000313" key="2">
    <source>
        <dbReference type="Proteomes" id="UP000828048"/>
    </source>
</evidence>
<comment type="caution">
    <text evidence="1">The sequence shown here is derived from an EMBL/GenBank/DDBJ whole genome shotgun (WGS) entry which is preliminary data.</text>
</comment>
<reference evidence="1 2" key="1">
    <citation type="journal article" date="2021" name="Hortic Res">
        <title>High-quality reference genome and annotation aids understanding of berry development for evergreen blueberry (Vaccinium darrowii).</title>
        <authorList>
            <person name="Yu J."/>
            <person name="Hulse-Kemp A.M."/>
            <person name="Babiker E."/>
            <person name="Staton M."/>
        </authorList>
    </citation>
    <scope>NUCLEOTIDE SEQUENCE [LARGE SCALE GENOMIC DNA]</scope>
    <source>
        <strain evidence="2">cv. NJ 8807/NJ 8810</strain>
        <tissue evidence="1">Young leaf</tissue>
    </source>
</reference>
<gene>
    <name evidence="1" type="ORF">Vadar_000680</name>
</gene>
<accession>A0ACB7XEF6</accession>
<dbReference type="Proteomes" id="UP000828048">
    <property type="component" value="Chromosome 10"/>
</dbReference>
<evidence type="ECO:0000313" key="1">
    <source>
        <dbReference type="EMBL" id="KAH7839168.1"/>
    </source>
</evidence>
<protein>
    <submittedName>
        <fullName evidence="1">Uncharacterized protein</fullName>
    </submittedName>
</protein>
<organism evidence="1 2">
    <name type="scientific">Vaccinium darrowii</name>
    <dbReference type="NCBI Taxonomy" id="229202"/>
    <lineage>
        <taxon>Eukaryota</taxon>
        <taxon>Viridiplantae</taxon>
        <taxon>Streptophyta</taxon>
        <taxon>Embryophyta</taxon>
        <taxon>Tracheophyta</taxon>
        <taxon>Spermatophyta</taxon>
        <taxon>Magnoliopsida</taxon>
        <taxon>eudicotyledons</taxon>
        <taxon>Gunneridae</taxon>
        <taxon>Pentapetalae</taxon>
        <taxon>asterids</taxon>
        <taxon>Ericales</taxon>
        <taxon>Ericaceae</taxon>
        <taxon>Vaccinioideae</taxon>
        <taxon>Vaccinieae</taxon>
        <taxon>Vaccinium</taxon>
    </lineage>
</organism>
<sequence>MLAIGSSKRNHFVKKLMERMSPEDVARTDNFGLTALSKAVINGNNVAAKWLVKKNPELLNIKDRELGRDTRLLAVHYAAMRGNREMVDYLLKFTKLDGDPNPFEGQLGVQLLKTLVYGEHYVLDLVLLWFWQAYGMWWWVKREILEALVVILGRDGAGERENVLLWFWQAHGIWWCMKREILAALMVILGRDGAGERGNVWLQKRIRWMDRVSVFMAFYWILGRKCAPMVLASSWYMVVDEKGDSRGLDASLKDLIFPGWASATVILGLMSGTDSASNDIASTFLQHYPKLASIHINGDTPLKEISYRLASFRSRTRLNFVQRLIYSGIPLKLEGNANKPVGRDIENSTEGIVSPMVSQKLNAMFWDVAEKLVPTIKSVRETKLKHHRALEFVKDFCQEVVKSELSNVDVIFQGPLLNAATLGICEIVEEILDLYPSGIYFENQREQSFFQLAIENRQENVFNLIYQMDGNQDYFLATVDKFGNNALHTVGNFASRQQLSLQANVAGAALQIQRELQWFKVVENLLHPLDRYARNKDNKIAQDIFTETHKDLVKEGEKWMKDTASSCTIVAALIVTVVFAAAITVPGGANNDNGLPIYLDDRVFFLFGVFDALALFSSTASLLMFLSIFTSRYGEQDFLYSLPRKLIIGMVTLFLSIISMMIAFGATLKIVFGYKRAWVVIPIVVLSSMPITLFALLQFPLLLDMIRSTYYSGIFKKRSNRILS</sequence>
<keyword evidence="2" id="KW-1185">Reference proteome</keyword>
<proteinExistence type="predicted"/>
<dbReference type="EMBL" id="CM037160">
    <property type="protein sequence ID" value="KAH7839168.1"/>
    <property type="molecule type" value="Genomic_DNA"/>
</dbReference>